<evidence type="ECO:0000313" key="1">
    <source>
        <dbReference type="EMBL" id="VDP87151.1"/>
    </source>
</evidence>
<feature type="non-terminal residue" evidence="1">
    <location>
        <position position="64"/>
    </location>
</feature>
<gene>
    <name evidence="1" type="ORF">SMTD_LOCUS22379</name>
</gene>
<dbReference type="AlphaFoldDB" id="A0A183Q6Z3"/>
<evidence type="ECO:0000313" key="2">
    <source>
        <dbReference type="Proteomes" id="UP000269396"/>
    </source>
</evidence>
<accession>A0A183Q6Z3</accession>
<dbReference type="Proteomes" id="UP000269396">
    <property type="component" value="Unassembled WGS sequence"/>
</dbReference>
<reference evidence="1 2" key="1">
    <citation type="submission" date="2018-11" db="EMBL/GenBank/DDBJ databases">
        <authorList>
            <consortium name="Pathogen Informatics"/>
        </authorList>
    </citation>
    <scope>NUCLEOTIDE SEQUENCE [LARGE SCALE GENOMIC DNA]</scope>
    <source>
        <strain>Denwood</strain>
        <strain evidence="2">Zambia</strain>
    </source>
</reference>
<proteinExistence type="predicted"/>
<keyword evidence="2" id="KW-1185">Reference proteome</keyword>
<dbReference type="STRING" id="31246.A0A183Q6Z3"/>
<dbReference type="EMBL" id="UZAL01051115">
    <property type="protein sequence ID" value="VDP87151.1"/>
    <property type="molecule type" value="Genomic_DNA"/>
</dbReference>
<protein>
    <submittedName>
        <fullName evidence="1">Uncharacterized protein</fullName>
    </submittedName>
</protein>
<sequence length="64" mass="7381">MPEHRLPRRAMLTGDHEINKALVFGYVFNTLASIQSTDDLNSRLTSCLELVNEYRAKELLPYND</sequence>
<name>A0A183Q6Z3_9TREM</name>
<organism evidence="1 2">
    <name type="scientific">Schistosoma mattheei</name>
    <dbReference type="NCBI Taxonomy" id="31246"/>
    <lineage>
        <taxon>Eukaryota</taxon>
        <taxon>Metazoa</taxon>
        <taxon>Spiralia</taxon>
        <taxon>Lophotrochozoa</taxon>
        <taxon>Platyhelminthes</taxon>
        <taxon>Trematoda</taxon>
        <taxon>Digenea</taxon>
        <taxon>Strigeidida</taxon>
        <taxon>Schistosomatoidea</taxon>
        <taxon>Schistosomatidae</taxon>
        <taxon>Schistosoma</taxon>
    </lineage>
</organism>